<dbReference type="InterPro" id="IPR036390">
    <property type="entry name" value="WH_DNA-bd_sf"/>
</dbReference>
<dbReference type="InterPro" id="IPR000644">
    <property type="entry name" value="CBS_dom"/>
</dbReference>
<evidence type="ECO:0000256" key="1">
    <source>
        <dbReference type="ARBA" id="ARBA00022737"/>
    </source>
</evidence>
<dbReference type="Pfam" id="PF00571">
    <property type="entry name" value="CBS"/>
    <property type="match status" value="2"/>
</dbReference>
<evidence type="ECO:0000259" key="3">
    <source>
        <dbReference type="PROSITE" id="PS51371"/>
    </source>
</evidence>
<dbReference type="InterPro" id="IPR046342">
    <property type="entry name" value="CBS_dom_sf"/>
</dbReference>
<dbReference type="RefSeq" id="WP_131019029.1">
    <property type="nucleotide sequence ID" value="NZ_SIRE01000052.1"/>
</dbReference>
<dbReference type="Proteomes" id="UP000293142">
    <property type="component" value="Unassembled WGS sequence"/>
</dbReference>
<evidence type="ECO:0000313" key="5">
    <source>
        <dbReference type="Proteomes" id="UP000293142"/>
    </source>
</evidence>
<organism evidence="4 5">
    <name type="scientific">Paenibacillus thalictri</name>
    <dbReference type="NCBI Taxonomy" id="2527873"/>
    <lineage>
        <taxon>Bacteria</taxon>
        <taxon>Bacillati</taxon>
        <taxon>Bacillota</taxon>
        <taxon>Bacilli</taxon>
        <taxon>Bacillales</taxon>
        <taxon>Paenibacillaceae</taxon>
        <taxon>Paenibacillus</taxon>
    </lineage>
</organism>
<gene>
    <name evidence="4" type="ORF">EYB31_39145</name>
</gene>
<dbReference type="PIRSF" id="PIRSF026546">
    <property type="entry name" value="UCP026546_CBS_YqzB"/>
    <property type="match status" value="1"/>
</dbReference>
<dbReference type="PANTHER" id="PTHR48108:SF32">
    <property type="entry name" value="TRANSCRIPTIONAL REPRESSOR CCPN"/>
    <property type="match status" value="1"/>
</dbReference>
<dbReference type="Pfam" id="PF08279">
    <property type="entry name" value="HTH_11"/>
    <property type="match status" value="1"/>
</dbReference>
<protein>
    <submittedName>
        <fullName evidence="4">CBS domain-containing protein</fullName>
    </submittedName>
</protein>
<feature type="domain" description="CBS" evidence="3">
    <location>
        <begin position="139"/>
        <end position="201"/>
    </location>
</feature>
<reference evidence="4 5" key="1">
    <citation type="submission" date="2019-02" db="EMBL/GenBank/DDBJ databases">
        <title>Paenibacillus sp. nov., isolated from surface-sterilized tissue of Thalictrum simplex L.</title>
        <authorList>
            <person name="Tuo L."/>
        </authorList>
    </citation>
    <scope>NUCLEOTIDE SEQUENCE [LARGE SCALE GENOMIC DNA]</scope>
    <source>
        <strain evidence="4 5">N2SHLJ1</strain>
    </source>
</reference>
<dbReference type="InterPro" id="IPR016842">
    <property type="entry name" value="UCP026546_HTH-CBS"/>
</dbReference>
<comment type="caution">
    <text evidence="4">The sequence shown here is derived from an EMBL/GenBank/DDBJ whole genome shotgun (WGS) entry which is preliminary data.</text>
</comment>
<evidence type="ECO:0000256" key="2">
    <source>
        <dbReference type="PROSITE-ProRule" id="PRU00703"/>
    </source>
</evidence>
<dbReference type="SUPFAM" id="SSF46785">
    <property type="entry name" value="Winged helix' DNA-binding domain"/>
    <property type="match status" value="1"/>
</dbReference>
<keyword evidence="2" id="KW-0129">CBS domain</keyword>
<keyword evidence="5" id="KW-1185">Reference proteome</keyword>
<name>A0A4Q9DC95_9BACL</name>
<dbReference type="PANTHER" id="PTHR48108">
    <property type="entry name" value="CBS DOMAIN-CONTAINING PROTEIN CBSX2, CHLOROPLASTIC"/>
    <property type="match status" value="1"/>
</dbReference>
<dbReference type="CDD" id="cd04617">
    <property type="entry name" value="CBS_pair_CcpN"/>
    <property type="match status" value="1"/>
</dbReference>
<evidence type="ECO:0000313" key="4">
    <source>
        <dbReference type="EMBL" id="TBL67907.1"/>
    </source>
</evidence>
<dbReference type="InterPro" id="IPR036388">
    <property type="entry name" value="WH-like_DNA-bd_sf"/>
</dbReference>
<dbReference type="Gene3D" id="3.10.580.10">
    <property type="entry name" value="CBS-domain"/>
    <property type="match status" value="1"/>
</dbReference>
<dbReference type="SUPFAM" id="SSF54631">
    <property type="entry name" value="CBS-domain pair"/>
    <property type="match status" value="1"/>
</dbReference>
<dbReference type="InterPro" id="IPR051462">
    <property type="entry name" value="CBS_domain-containing"/>
</dbReference>
<sequence length="202" mass="21798">MQIIQLVKQHAPVTGEQIAEMLGLSRPTLRSDLALLVMLGLVDAKPKVGYFLGTEMASGGQASQRLNGLKIKDVQAMPVIVRETTSVHDAVVTLFLENVGSLIVADDDGYLSGVISRKDLLKFTLGNPSASTMPVSLVMTRQPNIIYVQPEEAILDAARKMIHHQVDSLPVVTVAKNGKQEVVGRITKTTMTKVLLDIAAES</sequence>
<dbReference type="AlphaFoldDB" id="A0A4Q9DC95"/>
<dbReference type="SMART" id="SM00116">
    <property type="entry name" value="CBS"/>
    <property type="match status" value="2"/>
</dbReference>
<keyword evidence="1" id="KW-0677">Repeat</keyword>
<proteinExistence type="predicted"/>
<dbReference type="Gene3D" id="1.10.10.10">
    <property type="entry name" value="Winged helix-like DNA-binding domain superfamily/Winged helix DNA-binding domain"/>
    <property type="match status" value="1"/>
</dbReference>
<feature type="domain" description="CBS" evidence="3">
    <location>
        <begin position="74"/>
        <end position="131"/>
    </location>
</feature>
<dbReference type="PROSITE" id="PS51371">
    <property type="entry name" value="CBS"/>
    <property type="match status" value="2"/>
</dbReference>
<dbReference type="OrthoDB" id="9793615at2"/>
<dbReference type="InterPro" id="IPR013196">
    <property type="entry name" value="HTH_11"/>
</dbReference>
<dbReference type="EMBL" id="SIRE01000052">
    <property type="protein sequence ID" value="TBL67907.1"/>
    <property type="molecule type" value="Genomic_DNA"/>
</dbReference>
<accession>A0A4Q9DC95</accession>